<dbReference type="EMBL" id="CP041766">
    <property type="protein sequence ID" value="QDQ99529.1"/>
    <property type="molecule type" value="Genomic_DNA"/>
</dbReference>
<geneLocation type="plasmid" evidence="4">
    <name>unnamed</name>
</geneLocation>
<keyword evidence="2" id="KW-0472">Membrane</keyword>
<sequence length="214" mass="21559">MTMTQGPIIDDLGAPRPGRGVEQSAAERPRRTVRVPWRRPPRRLLTAVVVAALTVVACVYAVGAFIGSGDSDSAVAASSPAGQAGLGGGAGADPAAAGCAAPAGDVRSGVGVIRALEHAYYVARDGAAVRALIADGTPAAGPAETIQAGIDTIPPGTTYCLAESQVSPTLYAVSVTEHRPGGDTVDYEQTFQVRKAPDGTWAVVKISNTGGRGA</sequence>
<dbReference type="OrthoDB" id="4382015at2"/>
<gene>
    <name evidence="4" type="ORF">FO059_18210</name>
</gene>
<keyword evidence="2" id="KW-0812">Transmembrane</keyword>
<dbReference type="Pfam" id="PF26527">
    <property type="entry name" value="DUF8176"/>
    <property type="match status" value="1"/>
</dbReference>
<evidence type="ECO:0000313" key="5">
    <source>
        <dbReference type="Proteomes" id="UP000317344"/>
    </source>
</evidence>
<evidence type="ECO:0000256" key="1">
    <source>
        <dbReference type="SAM" id="MobiDB-lite"/>
    </source>
</evidence>
<organism evidence="4 5">
    <name type="scientific">Tomitella fengzijianii</name>
    <dbReference type="NCBI Taxonomy" id="2597660"/>
    <lineage>
        <taxon>Bacteria</taxon>
        <taxon>Bacillati</taxon>
        <taxon>Actinomycetota</taxon>
        <taxon>Actinomycetes</taxon>
        <taxon>Mycobacteriales</taxon>
        <taxon>Tomitella</taxon>
    </lineage>
</organism>
<keyword evidence="5" id="KW-1185">Reference proteome</keyword>
<feature type="region of interest" description="Disordered" evidence="1">
    <location>
        <begin position="1"/>
        <end position="34"/>
    </location>
</feature>
<dbReference type="Proteomes" id="UP000317344">
    <property type="component" value="Plasmid unnamed"/>
</dbReference>
<keyword evidence="4" id="KW-0614">Plasmid</keyword>
<accession>A0A516X8Y1</accession>
<reference evidence="4 5" key="1">
    <citation type="submission" date="2019-07" db="EMBL/GenBank/DDBJ databases">
        <title>Tomitella cavernea sp. nov., an actinomycete isolated from soil.</title>
        <authorList>
            <person name="Cheng J."/>
        </authorList>
    </citation>
    <scope>NUCLEOTIDE SEQUENCE [LARGE SCALE GENOMIC DNA]</scope>
    <source>
        <strain evidence="4 5">HY188</strain>
        <plasmid evidence="4 5">unnamed</plasmid>
    </source>
</reference>
<dbReference type="KEGG" id="toy:FO059_18210"/>
<name>A0A516X8Y1_9ACTN</name>
<protein>
    <recommendedName>
        <fullName evidence="3">DUF8176 domain-containing protein</fullName>
    </recommendedName>
</protein>
<dbReference type="AlphaFoldDB" id="A0A516X8Y1"/>
<proteinExistence type="predicted"/>
<evidence type="ECO:0000313" key="4">
    <source>
        <dbReference type="EMBL" id="QDQ99529.1"/>
    </source>
</evidence>
<reference evidence="4 5" key="2">
    <citation type="submission" date="2019-07" db="EMBL/GenBank/DDBJ databases">
        <authorList>
            <person name="Huang Y."/>
        </authorList>
    </citation>
    <scope>NUCLEOTIDE SEQUENCE [LARGE SCALE GENOMIC DNA]</scope>
    <source>
        <strain evidence="4 5">HY188</strain>
        <plasmid evidence="4 5">unnamed</plasmid>
    </source>
</reference>
<feature type="transmembrane region" description="Helical" evidence="2">
    <location>
        <begin position="44"/>
        <end position="66"/>
    </location>
</feature>
<feature type="domain" description="DUF8176" evidence="3">
    <location>
        <begin position="102"/>
        <end position="206"/>
    </location>
</feature>
<evidence type="ECO:0000256" key="2">
    <source>
        <dbReference type="SAM" id="Phobius"/>
    </source>
</evidence>
<dbReference type="InterPro" id="IPR058489">
    <property type="entry name" value="DUF8176"/>
</dbReference>
<keyword evidence="2" id="KW-1133">Transmembrane helix</keyword>
<dbReference type="RefSeq" id="WP_143910932.1">
    <property type="nucleotide sequence ID" value="NZ_CP041766.1"/>
</dbReference>
<evidence type="ECO:0000259" key="3">
    <source>
        <dbReference type="Pfam" id="PF26527"/>
    </source>
</evidence>